<name>A0A195E863_9HYME</name>
<sequence length="240" mass="26980">MIQKTRAPGNIPKRFPGPSLQNAGARNARSKWGLMANNKRRCLACLPTMKSVAWRIRVPDDATARFLDDTRRIGVARRGARGPGPGPGPHRHGGVQTYSFLFHWVLLLPGEMAVTLRCEIRHAGRDHHQTYRALKIIPATSARFRYYQSLQDNAGLNTGVSAALGEAITFYDRANIVPVTQSGRASQLSDRQFRREEAVPRCRRSIDEALTVWLHMWSRTEDRLGGREEPSNKNVNCTAR</sequence>
<gene>
    <name evidence="2" type="ORF">ALC57_06319</name>
</gene>
<evidence type="ECO:0000256" key="1">
    <source>
        <dbReference type="SAM" id="MobiDB-lite"/>
    </source>
</evidence>
<evidence type="ECO:0000313" key="2">
    <source>
        <dbReference type="EMBL" id="KYN21393.1"/>
    </source>
</evidence>
<organism evidence="2 3">
    <name type="scientific">Trachymyrmex cornetzi</name>
    <dbReference type="NCBI Taxonomy" id="471704"/>
    <lineage>
        <taxon>Eukaryota</taxon>
        <taxon>Metazoa</taxon>
        <taxon>Ecdysozoa</taxon>
        <taxon>Arthropoda</taxon>
        <taxon>Hexapoda</taxon>
        <taxon>Insecta</taxon>
        <taxon>Pterygota</taxon>
        <taxon>Neoptera</taxon>
        <taxon>Endopterygota</taxon>
        <taxon>Hymenoptera</taxon>
        <taxon>Apocrita</taxon>
        <taxon>Aculeata</taxon>
        <taxon>Formicoidea</taxon>
        <taxon>Formicidae</taxon>
        <taxon>Myrmicinae</taxon>
        <taxon>Trachymyrmex</taxon>
    </lineage>
</organism>
<protein>
    <submittedName>
        <fullName evidence="2">Uncharacterized protein</fullName>
    </submittedName>
</protein>
<evidence type="ECO:0000313" key="3">
    <source>
        <dbReference type="Proteomes" id="UP000078492"/>
    </source>
</evidence>
<feature type="region of interest" description="Disordered" evidence="1">
    <location>
        <begin position="1"/>
        <end position="24"/>
    </location>
</feature>
<accession>A0A195E863</accession>
<reference evidence="2 3" key="1">
    <citation type="submission" date="2015-09" db="EMBL/GenBank/DDBJ databases">
        <title>Trachymyrmex cornetzi WGS genome.</title>
        <authorList>
            <person name="Nygaard S."/>
            <person name="Hu H."/>
            <person name="Boomsma J."/>
            <person name="Zhang G."/>
        </authorList>
    </citation>
    <scope>NUCLEOTIDE SEQUENCE [LARGE SCALE GENOMIC DNA]</scope>
    <source>
        <strain evidence="2">Tcor2-1</strain>
        <tissue evidence="2">Whole body</tissue>
    </source>
</reference>
<dbReference type="Proteomes" id="UP000078492">
    <property type="component" value="Unassembled WGS sequence"/>
</dbReference>
<keyword evidence="3" id="KW-1185">Reference proteome</keyword>
<proteinExistence type="predicted"/>
<dbReference type="EMBL" id="KQ979479">
    <property type="protein sequence ID" value="KYN21393.1"/>
    <property type="molecule type" value="Genomic_DNA"/>
</dbReference>
<dbReference type="AlphaFoldDB" id="A0A195E863"/>